<comment type="caution">
    <text evidence="5">The sequence shown here is derived from an EMBL/GenBank/DDBJ whole genome shotgun (WGS) entry which is preliminary data.</text>
</comment>
<dbReference type="EMBL" id="JRNE01000051">
    <property type="protein sequence ID" value="KGF16701.1"/>
    <property type="molecule type" value="Genomic_DNA"/>
</dbReference>
<dbReference type="InterPro" id="IPR020852">
    <property type="entry name" value="RNR_Ib_NrdI_bac"/>
</dbReference>
<dbReference type="InterPro" id="IPR029039">
    <property type="entry name" value="Flavoprotein-like_sf"/>
</dbReference>
<dbReference type="AlphaFoldDB" id="A0A095Y3S2"/>
<dbReference type="PANTHER" id="PTHR37297">
    <property type="entry name" value="PROTEIN NRDI"/>
    <property type="match status" value="1"/>
</dbReference>
<dbReference type="SUPFAM" id="SSF52218">
    <property type="entry name" value="Flavoproteins"/>
    <property type="match status" value="1"/>
</dbReference>
<dbReference type="InterPro" id="IPR004465">
    <property type="entry name" value="RNR_NrdI"/>
</dbReference>
<dbReference type="RefSeq" id="WP_035122129.1">
    <property type="nucleotide sequence ID" value="NZ_JRNE01000051.1"/>
</dbReference>
<dbReference type="GO" id="GO:0010181">
    <property type="term" value="F:FMN binding"/>
    <property type="evidence" value="ECO:0007669"/>
    <property type="project" value="InterPro"/>
</dbReference>
<gene>
    <name evidence="4" type="primary">nrdI</name>
    <name evidence="5" type="ORF">HMPREF1650_06745</name>
</gene>
<sequence>MGLIVYFSSASENTRRFVEKVGLEAVRIPLAPKDPPLRVRRPYVLITPTYGGGALRHAVPKQVIRFLNDPDNRALIRGVITSGNTNFGEAFCCAGPIISAKCGVPELFHFELLGTDHDVDVVRAGLADFWATAARTHPTNDHTKDHATP</sequence>
<dbReference type="Gene3D" id="3.40.50.360">
    <property type="match status" value="1"/>
</dbReference>
<evidence type="ECO:0000256" key="4">
    <source>
        <dbReference type="HAMAP-Rule" id="MF_00128"/>
    </source>
</evidence>
<comment type="function">
    <text evidence="1 4">Probably involved in ribonucleotide reductase function.</text>
</comment>
<evidence type="ECO:0000256" key="3">
    <source>
        <dbReference type="ARBA" id="ARBA00020129"/>
    </source>
</evidence>
<evidence type="ECO:0000256" key="1">
    <source>
        <dbReference type="ARBA" id="ARBA00003999"/>
    </source>
</evidence>
<evidence type="ECO:0000313" key="6">
    <source>
        <dbReference type="Proteomes" id="UP000029548"/>
    </source>
</evidence>
<evidence type="ECO:0000313" key="5">
    <source>
        <dbReference type="EMBL" id="KGF16701.1"/>
    </source>
</evidence>
<dbReference type="NCBIfam" id="TIGR00333">
    <property type="entry name" value="nrdI"/>
    <property type="match status" value="1"/>
</dbReference>
<name>A0A095Y3S2_9CORY</name>
<dbReference type="PANTHER" id="PTHR37297:SF1">
    <property type="entry name" value="PROTEIN NRDI"/>
    <property type="match status" value="1"/>
</dbReference>
<dbReference type="PIRSF" id="PIRSF005087">
    <property type="entry name" value="NrdI"/>
    <property type="match status" value="1"/>
</dbReference>
<evidence type="ECO:0000256" key="2">
    <source>
        <dbReference type="ARBA" id="ARBA00009942"/>
    </source>
</evidence>
<accession>A0A095Y3S2</accession>
<dbReference type="HAMAP" id="MF_00128">
    <property type="entry name" value="NrdI"/>
    <property type="match status" value="1"/>
</dbReference>
<comment type="similarity">
    <text evidence="2 4">Belongs to the NrdI family.</text>
</comment>
<dbReference type="Pfam" id="PF07972">
    <property type="entry name" value="Flavodoxin_NdrI"/>
    <property type="match status" value="1"/>
</dbReference>
<dbReference type="eggNOG" id="COG1780">
    <property type="taxonomic scope" value="Bacteria"/>
</dbReference>
<organism evidence="5 6">
    <name type="scientific">Corynebacterium freneyi DNF00450</name>
    <dbReference type="NCBI Taxonomy" id="1287475"/>
    <lineage>
        <taxon>Bacteria</taxon>
        <taxon>Bacillati</taxon>
        <taxon>Actinomycetota</taxon>
        <taxon>Actinomycetes</taxon>
        <taxon>Mycobacteriales</taxon>
        <taxon>Corynebacteriaceae</taxon>
        <taxon>Corynebacterium</taxon>
    </lineage>
</organism>
<proteinExistence type="inferred from homology"/>
<protein>
    <recommendedName>
        <fullName evidence="3 4">Protein NrdI</fullName>
    </recommendedName>
</protein>
<dbReference type="Proteomes" id="UP000029548">
    <property type="component" value="Unassembled WGS sequence"/>
</dbReference>
<reference evidence="5 6" key="1">
    <citation type="submission" date="2014-07" db="EMBL/GenBank/DDBJ databases">
        <authorList>
            <person name="McCorrison J."/>
            <person name="Sanka R."/>
            <person name="Torralba M."/>
            <person name="Gillis M."/>
            <person name="Haft D.H."/>
            <person name="Methe B."/>
            <person name="Sutton G."/>
            <person name="Nelson K.E."/>
        </authorList>
    </citation>
    <scope>NUCLEOTIDE SEQUENCE [LARGE SCALE GENOMIC DNA]</scope>
    <source>
        <strain evidence="5 6">DNF00450</strain>
    </source>
</reference>